<dbReference type="OrthoDB" id="420518at2759"/>
<evidence type="ECO:0000256" key="5">
    <source>
        <dbReference type="SAM" id="Coils"/>
    </source>
</evidence>
<dbReference type="GO" id="GO:0060287">
    <property type="term" value="P:epithelial cilium movement involved in determination of left/right asymmetry"/>
    <property type="evidence" value="ECO:0007669"/>
    <property type="project" value="TreeGrafter"/>
</dbReference>
<feature type="coiled-coil region" evidence="5">
    <location>
        <begin position="144"/>
        <end position="206"/>
    </location>
</feature>
<reference evidence="6 7" key="1">
    <citation type="submission" date="2013-11" db="EMBL/GenBank/DDBJ databases">
        <title>Genome sequencing of Stegodyphus mimosarum.</title>
        <authorList>
            <person name="Bechsgaard J."/>
        </authorList>
    </citation>
    <scope>NUCLEOTIDE SEQUENCE [LARGE SCALE GENOMIC DNA]</scope>
</reference>
<evidence type="ECO:0000256" key="3">
    <source>
        <dbReference type="ARBA" id="ARBA00023054"/>
    </source>
</evidence>
<dbReference type="Proteomes" id="UP000054359">
    <property type="component" value="Unassembled WGS sequence"/>
</dbReference>
<proteinExistence type="inferred from homology"/>
<keyword evidence="3 5" id="KW-0175">Coiled coil</keyword>
<comment type="similarity">
    <text evidence="1">Belongs to the CCDC39 family.</text>
</comment>
<dbReference type="PANTHER" id="PTHR18962:SF0">
    <property type="entry name" value="COILED-COIL DOMAIN-CONTAINING PROTEIN 39"/>
    <property type="match status" value="1"/>
</dbReference>
<feature type="coiled-coil region" evidence="5">
    <location>
        <begin position="336"/>
        <end position="363"/>
    </location>
</feature>
<dbReference type="OMA" id="QIKKLHX"/>
<evidence type="ECO:0000313" key="6">
    <source>
        <dbReference type="EMBL" id="KFM77069.1"/>
    </source>
</evidence>
<dbReference type="GO" id="GO:0005930">
    <property type="term" value="C:axoneme"/>
    <property type="evidence" value="ECO:0007669"/>
    <property type="project" value="InterPro"/>
</dbReference>
<protein>
    <recommendedName>
        <fullName evidence="2">Coiled-coil domain-containing protein 39</fullName>
    </recommendedName>
</protein>
<feature type="coiled-coil region" evidence="5">
    <location>
        <begin position="11"/>
        <end position="101"/>
    </location>
</feature>
<sequence length="454" mass="53818">MQLLAIECSHNEDLERKIQEKDGLATKLRNESREMLAREQDLKAELSTIRNTSNYLLYQKQITENNLKQLEKQLDQKCQRLEEITQNNQKFENDIENLSKEKFDANHYVKELDILLQRENDRNLKMQKDISNIVKEILLYAQDLNDLKAREKAMESDMKNLQAEVRNLNSKINALDRVRTKQESDMYEIESNLEKLKQRVKKMAGETTSEDEKRQIEIERSRLLTILDKKKKSLHMLTEELKIMMDKINVAIKDLEANKRENSKLTEKIKYFDFYISNSQKTLKCCISRKEELLVQECLIKFQMKRYQKLLNDRNKSVISLKKSKTEFEIMMKDRTEELKNCNDLLDAEIRTEEEERRMVKRRFQECDDKVLKLQSKYKILLDALGVSEPGESAEAEMLIKAEEEKKDLQYERDKLITVVLKNEEELTALKNTLWLIDAANEQFRQALYPPGIS</sequence>
<accession>A0A087UI80</accession>
<evidence type="ECO:0000256" key="2">
    <source>
        <dbReference type="ARBA" id="ARBA00016725"/>
    </source>
</evidence>
<gene>
    <name evidence="6" type="ORF">X975_20469</name>
</gene>
<dbReference type="AlphaFoldDB" id="A0A087UI80"/>
<dbReference type="GO" id="GO:0005576">
    <property type="term" value="C:extracellular region"/>
    <property type="evidence" value="ECO:0007669"/>
    <property type="project" value="GOC"/>
</dbReference>
<dbReference type="PANTHER" id="PTHR18962">
    <property type="entry name" value="COILED-COIL DOMAIN-CONTAINING PROTEIN 39"/>
    <property type="match status" value="1"/>
</dbReference>
<dbReference type="InterPro" id="IPR033290">
    <property type="entry name" value="CCDC39"/>
</dbReference>
<comment type="function">
    <text evidence="4">Required for assembly of dynein regulatory complex (DRC) and inner dynein arm (IDA) complexes, which are responsible for ciliary beat regulation, thereby playing a central role in motility in cilia and flagella. Probably acts together with CCDC40 to form a molecular ruler that determines the 96 nanometer (nm) repeat length and arrangements of components in cilia and flagella. Not required for outer dynein arm complexes assembly.</text>
</comment>
<evidence type="ECO:0000256" key="4">
    <source>
        <dbReference type="ARBA" id="ARBA00045182"/>
    </source>
</evidence>
<organism evidence="6 7">
    <name type="scientific">Stegodyphus mimosarum</name>
    <name type="common">African social velvet spider</name>
    <dbReference type="NCBI Taxonomy" id="407821"/>
    <lineage>
        <taxon>Eukaryota</taxon>
        <taxon>Metazoa</taxon>
        <taxon>Ecdysozoa</taxon>
        <taxon>Arthropoda</taxon>
        <taxon>Chelicerata</taxon>
        <taxon>Arachnida</taxon>
        <taxon>Araneae</taxon>
        <taxon>Araneomorphae</taxon>
        <taxon>Entelegynae</taxon>
        <taxon>Eresoidea</taxon>
        <taxon>Eresidae</taxon>
        <taxon>Stegodyphus</taxon>
    </lineage>
</organism>
<keyword evidence="7" id="KW-1185">Reference proteome</keyword>
<feature type="non-terminal residue" evidence="6">
    <location>
        <position position="454"/>
    </location>
</feature>
<evidence type="ECO:0000313" key="7">
    <source>
        <dbReference type="Proteomes" id="UP000054359"/>
    </source>
</evidence>
<evidence type="ECO:0000256" key="1">
    <source>
        <dbReference type="ARBA" id="ARBA00005805"/>
    </source>
</evidence>
<dbReference type="GO" id="GO:0060285">
    <property type="term" value="P:cilium-dependent cell motility"/>
    <property type="evidence" value="ECO:0007669"/>
    <property type="project" value="TreeGrafter"/>
</dbReference>
<feature type="coiled-coil region" evidence="5">
    <location>
        <begin position="238"/>
        <end position="268"/>
    </location>
</feature>
<dbReference type="Pfam" id="PF24161">
    <property type="entry name" value="CCDC39"/>
    <property type="match status" value="1"/>
</dbReference>
<name>A0A087UI80_STEMI</name>
<dbReference type="STRING" id="407821.A0A087UI80"/>
<dbReference type="GO" id="GO:0036159">
    <property type="term" value="P:inner dynein arm assembly"/>
    <property type="evidence" value="ECO:0007669"/>
    <property type="project" value="InterPro"/>
</dbReference>
<dbReference type="EMBL" id="KK119921">
    <property type="protein sequence ID" value="KFM77069.1"/>
    <property type="molecule type" value="Genomic_DNA"/>
</dbReference>